<keyword evidence="1" id="KW-0472">Membrane</keyword>
<feature type="transmembrane region" description="Helical" evidence="1">
    <location>
        <begin position="21"/>
        <end position="41"/>
    </location>
</feature>
<accession>A0A371NZA6</accession>
<feature type="transmembrane region" description="Helical" evidence="1">
    <location>
        <begin position="119"/>
        <end position="138"/>
    </location>
</feature>
<proteinExistence type="predicted"/>
<evidence type="ECO:0000256" key="1">
    <source>
        <dbReference type="SAM" id="Phobius"/>
    </source>
</evidence>
<feature type="transmembrane region" description="Helical" evidence="1">
    <location>
        <begin position="93"/>
        <end position="113"/>
    </location>
</feature>
<evidence type="ECO:0000313" key="3">
    <source>
        <dbReference type="EMBL" id="REJ08043.1"/>
    </source>
</evidence>
<feature type="domain" description="VanZ-like" evidence="2">
    <location>
        <begin position="66"/>
        <end position="138"/>
    </location>
</feature>
<keyword evidence="1" id="KW-1133">Transmembrane helix</keyword>
<organism evidence="3 4">
    <name type="scientific">Microbacterium bovistercoris</name>
    <dbReference type="NCBI Taxonomy" id="2293570"/>
    <lineage>
        <taxon>Bacteria</taxon>
        <taxon>Bacillati</taxon>
        <taxon>Actinomycetota</taxon>
        <taxon>Actinomycetes</taxon>
        <taxon>Micrococcales</taxon>
        <taxon>Microbacteriaceae</taxon>
        <taxon>Microbacterium</taxon>
    </lineage>
</organism>
<dbReference type="RefSeq" id="WP_116240655.1">
    <property type="nucleotide sequence ID" value="NZ_QUAB01000013.1"/>
</dbReference>
<dbReference type="OrthoDB" id="3734191at2"/>
<comment type="caution">
    <text evidence="3">The sequence shown here is derived from an EMBL/GenBank/DDBJ whole genome shotgun (WGS) entry which is preliminary data.</text>
</comment>
<sequence length="148" mass="15755">MTDQAASACAQLKQHPLLASLLGVCLLGAVAVVFLPIGWALNRFVVWLYYFGKSLGAPAFVGLEWYDAGLNMLLFAVPAALAALIWSRVPRWAWVLAVLAGATAIELVQFIALPRDASVWDVVANTAGAAAGILLVLLGEAIARRARR</sequence>
<keyword evidence="4" id="KW-1185">Reference proteome</keyword>
<evidence type="ECO:0000313" key="4">
    <source>
        <dbReference type="Proteomes" id="UP000262172"/>
    </source>
</evidence>
<evidence type="ECO:0000259" key="2">
    <source>
        <dbReference type="Pfam" id="PF04892"/>
    </source>
</evidence>
<name>A0A371NZA6_9MICO</name>
<dbReference type="Pfam" id="PF04892">
    <property type="entry name" value="VanZ"/>
    <property type="match status" value="1"/>
</dbReference>
<gene>
    <name evidence="3" type="ORF">DY023_01905</name>
</gene>
<reference evidence="3 4" key="1">
    <citation type="submission" date="2018-08" db="EMBL/GenBank/DDBJ databases">
        <title>Isolation, diversity and antifungal activity of Actinobacteria from cow dung.</title>
        <authorList>
            <person name="Ling L."/>
        </authorList>
    </citation>
    <scope>NUCLEOTIDE SEQUENCE [LARGE SCALE GENOMIC DNA]</scope>
    <source>
        <strain evidence="3 4">NEAU-LLE</strain>
    </source>
</reference>
<feature type="transmembrane region" description="Helical" evidence="1">
    <location>
        <begin position="68"/>
        <end position="86"/>
    </location>
</feature>
<protein>
    <submittedName>
        <fullName evidence="3">VanZ family protein</fullName>
    </submittedName>
</protein>
<dbReference type="Proteomes" id="UP000262172">
    <property type="component" value="Unassembled WGS sequence"/>
</dbReference>
<dbReference type="AlphaFoldDB" id="A0A371NZA6"/>
<dbReference type="EMBL" id="QUAB01000013">
    <property type="protein sequence ID" value="REJ08043.1"/>
    <property type="molecule type" value="Genomic_DNA"/>
</dbReference>
<dbReference type="InterPro" id="IPR006976">
    <property type="entry name" value="VanZ-like"/>
</dbReference>
<keyword evidence="1" id="KW-0812">Transmembrane</keyword>